<gene>
    <name evidence="2" type="ORF">EIN_417390</name>
</gene>
<dbReference type="EMBL" id="KB207254">
    <property type="protein sequence ID" value="ELP83630.1"/>
    <property type="molecule type" value="Genomic_DNA"/>
</dbReference>
<dbReference type="RefSeq" id="XP_004182976.1">
    <property type="nucleotide sequence ID" value="XM_004182928.1"/>
</dbReference>
<accession>A0A0A1TUD7</accession>
<evidence type="ECO:0008006" key="4">
    <source>
        <dbReference type="Google" id="ProtNLM"/>
    </source>
</evidence>
<feature type="transmembrane region" description="Helical" evidence="1">
    <location>
        <begin position="58"/>
        <end position="76"/>
    </location>
</feature>
<evidence type="ECO:0000313" key="2">
    <source>
        <dbReference type="EMBL" id="ELP83630.1"/>
    </source>
</evidence>
<dbReference type="KEGG" id="eiv:EIN_417390"/>
<keyword evidence="1" id="KW-0812">Transmembrane</keyword>
<feature type="transmembrane region" description="Helical" evidence="1">
    <location>
        <begin position="127"/>
        <end position="148"/>
    </location>
</feature>
<keyword evidence="3" id="KW-1185">Reference proteome</keyword>
<evidence type="ECO:0000256" key="1">
    <source>
        <dbReference type="SAM" id="Phobius"/>
    </source>
</evidence>
<dbReference type="AlphaFoldDB" id="A0A0A1TUD7"/>
<reference evidence="2 3" key="1">
    <citation type="submission" date="2012-10" db="EMBL/GenBank/DDBJ databases">
        <authorList>
            <person name="Zafar N."/>
            <person name="Inman J."/>
            <person name="Hall N."/>
            <person name="Lorenzi H."/>
            <person name="Caler E."/>
        </authorList>
    </citation>
    <scope>NUCLEOTIDE SEQUENCE [LARGE SCALE GENOMIC DNA]</scope>
    <source>
        <strain evidence="2 3">IP1</strain>
    </source>
</reference>
<evidence type="ECO:0000313" key="3">
    <source>
        <dbReference type="Proteomes" id="UP000014680"/>
    </source>
</evidence>
<keyword evidence="1" id="KW-1133">Transmembrane helix</keyword>
<organism evidence="2 3">
    <name type="scientific">Entamoeba invadens IP1</name>
    <dbReference type="NCBI Taxonomy" id="370355"/>
    <lineage>
        <taxon>Eukaryota</taxon>
        <taxon>Amoebozoa</taxon>
        <taxon>Evosea</taxon>
        <taxon>Archamoebae</taxon>
        <taxon>Mastigamoebida</taxon>
        <taxon>Entamoebidae</taxon>
        <taxon>Entamoeba</taxon>
    </lineage>
</organism>
<dbReference type="GeneID" id="14882583"/>
<name>A0A0A1TUD7_ENTIV</name>
<protein>
    <recommendedName>
        <fullName evidence="4">PRA1 family protein</fullName>
    </recommendedName>
</protein>
<keyword evidence="1" id="KW-0472">Membrane</keyword>
<dbReference type="VEuPathDB" id="AmoebaDB:EIN_417390"/>
<proteinExistence type="predicted"/>
<sequence length="264" mass="31405">MDQLNIHDSFYYQFELLKQELTKFLNDFDENVRDLQTSRKRMEFSRRWMLTNLKKYKAVYLMTLAGIFMFSIAFEWKMIWVMLTWLCIYNTIESVDFLDKRVEFGGIISETIMIAIISEGVAVMLDIGGIALCVAIGSLTFLAFHATITRPGIPEMIRKRFERRQKRHRKEAEDLVFERLKLENQKRQVNLQIKEIVPIIKASKETRQRCKTISNKIKMNDEFKNACLKRKLDEKELIAQVVDKNVFKREFARMWKVTPLNRVD</sequence>
<dbReference type="Proteomes" id="UP000014680">
    <property type="component" value="Unassembled WGS sequence"/>
</dbReference>